<comment type="caution">
    <text evidence="4">The sequence shown here is derived from an EMBL/GenBank/DDBJ whole genome shotgun (WGS) entry which is preliminary data.</text>
</comment>
<proteinExistence type="inferred from homology"/>
<dbReference type="GO" id="GO:0005739">
    <property type="term" value="C:mitochondrion"/>
    <property type="evidence" value="ECO:0007669"/>
    <property type="project" value="TreeGrafter"/>
</dbReference>
<keyword evidence="5" id="KW-1185">Reference proteome</keyword>
<dbReference type="EMBL" id="CAFZ01000144">
    <property type="protein sequence ID" value="CCA72014.1"/>
    <property type="molecule type" value="Genomic_DNA"/>
</dbReference>
<feature type="region of interest" description="Disordered" evidence="3">
    <location>
        <begin position="19"/>
        <end position="50"/>
    </location>
</feature>
<dbReference type="GO" id="GO:0034553">
    <property type="term" value="P:mitochondrial respiratory chain complex II assembly"/>
    <property type="evidence" value="ECO:0007669"/>
    <property type="project" value="TreeGrafter"/>
</dbReference>
<dbReference type="Pfam" id="PF07896">
    <property type="entry name" value="DUF1674"/>
    <property type="match status" value="1"/>
</dbReference>
<sequence>MSSSRHVLRIKRITSLGIRRGISSSPMGLRSSTTPSNPFIARPGPHPLPLEDQKEFEELVRKAQAPLSTSPKTHVTSSNGDELLEAAVERHPDARKPIPAEFEGDVNPVTGERGGPKREPVKHNDWSYGGKVTDF</sequence>
<dbReference type="FunCoup" id="G4TL28">
    <property type="interactions" value="155"/>
</dbReference>
<evidence type="ECO:0000256" key="3">
    <source>
        <dbReference type="SAM" id="MobiDB-lite"/>
    </source>
</evidence>
<protein>
    <recommendedName>
        <fullName evidence="2">Succinate dehydrogenase assembly factor 4, mitochondrial</fullName>
    </recommendedName>
</protein>
<dbReference type="PANTHER" id="PTHR28524:SF3">
    <property type="entry name" value="SUCCINATE DEHYDROGENASE ASSEMBLY FACTOR 4, MITOCHONDRIAL"/>
    <property type="match status" value="1"/>
</dbReference>
<dbReference type="OMA" id="GGDWSYN"/>
<organism evidence="4 5">
    <name type="scientific">Serendipita indica (strain DSM 11827)</name>
    <name type="common">Root endophyte fungus</name>
    <name type="synonym">Piriformospora indica</name>
    <dbReference type="NCBI Taxonomy" id="1109443"/>
    <lineage>
        <taxon>Eukaryota</taxon>
        <taxon>Fungi</taxon>
        <taxon>Dikarya</taxon>
        <taxon>Basidiomycota</taxon>
        <taxon>Agaricomycotina</taxon>
        <taxon>Agaricomycetes</taxon>
        <taxon>Sebacinales</taxon>
        <taxon>Serendipitaceae</taxon>
        <taxon>Serendipita</taxon>
    </lineage>
</organism>
<feature type="region of interest" description="Disordered" evidence="3">
    <location>
        <begin position="93"/>
        <end position="135"/>
    </location>
</feature>
<dbReference type="HOGENOM" id="CLU_101052_0_1_1"/>
<name>G4TL28_SERID</name>
<dbReference type="InterPro" id="IPR012875">
    <property type="entry name" value="SDHF4"/>
</dbReference>
<dbReference type="InParanoid" id="G4TL28"/>
<dbReference type="eggNOG" id="ENOG502S6UN">
    <property type="taxonomic scope" value="Eukaryota"/>
</dbReference>
<evidence type="ECO:0000256" key="2">
    <source>
        <dbReference type="ARBA" id="ARBA00022170"/>
    </source>
</evidence>
<dbReference type="AlphaFoldDB" id="G4TL28"/>
<accession>G4TL28</accession>
<evidence type="ECO:0000313" key="5">
    <source>
        <dbReference type="Proteomes" id="UP000007148"/>
    </source>
</evidence>
<evidence type="ECO:0000256" key="1">
    <source>
        <dbReference type="ARBA" id="ARBA00005701"/>
    </source>
</evidence>
<dbReference type="OrthoDB" id="201362at2759"/>
<dbReference type="PANTHER" id="PTHR28524">
    <property type="entry name" value="SUCCINATE DEHYDROGENASE ASSEMBLY FACTOR 4, MITOCHONDRIAL"/>
    <property type="match status" value="1"/>
</dbReference>
<dbReference type="STRING" id="1109443.G4TL28"/>
<gene>
    <name evidence="4" type="ORF">PIIN_05949</name>
</gene>
<feature type="compositionally biased region" description="Basic and acidic residues" evidence="3">
    <location>
        <begin position="114"/>
        <end position="125"/>
    </location>
</feature>
<reference evidence="4 5" key="1">
    <citation type="journal article" date="2011" name="PLoS Pathog.">
        <title>Endophytic Life Strategies Decoded by Genome and Transcriptome Analyses of the Mutualistic Root Symbiont Piriformospora indica.</title>
        <authorList>
            <person name="Zuccaro A."/>
            <person name="Lahrmann U."/>
            <person name="Guldener U."/>
            <person name="Langen G."/>
            <person name="Pfiffi S."/>
            <person name="Biedenkopf D."/>
            <person name="Wong P."/>
            <person name="Samans B."/>
            <person name="Grimm C."/>
            <person name="Basiewicz M."/>
            <person name="Murat C."/>
            <person name="Martin F."/>
            <person name="Kogel K.H."/>
        </authorList>
    </citation>
    <scope>NUCLEOTIDE SEQUENCE [LARGE SCALE GENOMIC DNA]</scope>
    <source>
        <strain evidence="4 5">DSM 11827</strain>
    </source>
</reference>
<comment type="similarity">
    <text evidence="1">Belongs to the SDHAF4 family.</text>
</comment>
<evidence type="ECO:0000313" key="4">
    <source>
        <dbReference type="EMBL" id="CCA72014.1"/>
    </source>
</evidence>
<feature type="compositionally biased region" description="Polar residues" evidence="3">
    <location>
        <begin position="22"/>
        <end position="37"/>
    </location>
</feature>
<dbReference type="Proteomes" id="UP000007148">
    <property type="component" value="Unassembled WGS sequence"/>
</dbReference>